<dbReference type="InterPro" id="IPR007627">
    <property type="entry name" value="RNA_pol_sigma70_r2"/>
</dbReference>
<dbReference type="Pfam" id="PF08281">
    <property type="entry name" value="Sigma70_r4_2"/>
    <property type="match status" value="1"/>
</dbReference>
<evidence type="ECO:0000256" key="1">
    <source>
        <dbReference type="ARBA" id="ARBA00011344"/>
    </source>
</evidence>
<feature type="domain" description="RNA polymerase sigma factor 70 region 4 type 2" evidence="3">
    <location>
        <begin position="105"/>
        <end position="154"/>
    </location>
</feature>
<dbReference type="KEGG" id="amaq:GO499_03055"/>
<dbReference type="InterPro" id="IPR032710">
    <property type="entry name" value="NTF2-like_dom_sf"/>
</dbReference>
<dbReference type="SUPFAM" id="SSF88659">
    <property type="entry name" value="Sigma3 and sigma4 domains of RNA polymerase sigma factors"/>
    <property type="match status" value="1"/>
</dbReference>
<protein>
    <submittedName>
        <fullName evidence="4">Sigma-70 family RNA polymerase sigma factor</fullName>
    </submittedName>
</protein>
<dbReference type="SUPFAM" id="SSF54427">
    <property type="entry name" value="NTF2-like"/>
    <property type="match status" value="1"/>
</dbReference>
<dbReference type="InterPro" id="IPR013325">
    <property type="entry name" value="RNA_pol_sigma_r2"/>
</dbReference>
<dbReference type="Pfam" id="PF04542">
    <property type="entry name" value="Sigma70_r2"/>
    <property type="match status" value="1"/>
</dbReference>
<gene>
    <name evidence="4" type="ORF">GO499_03055</name>
</gene>
<dbReference type="GO" id="GO:0016987">
    <property type="term" value="F:sigma factor activity"/>
    <property type="evidence" value="ECO:0007669"/>
    <property type="project" value="InterPro"/>
</dbReference>
<dbReference type="InterPro" id="IPR013249">
    <property type="entry name" value="RNA_pol_sigma70_r4_t2"/>
</dbReference>
<sequence length="285" mass="31794">MPPEPGVDVFEAQRPRLLRLAYRMLGSSSEAEDVVQEAWLRWDRQAQAEIGEPAAWLTRVVSRLCLDMMKSARSRRESYPGIWLPEPLVEAEDDDLRADNLTLTLMLALERLSPLERAAFLLHDVFGQPLDEVAAVVERSPEAARQLARRARAHVRVDQLRYPVARDEGENIVRAFFEACRVGDAEALSRMLAEGVTLQSDGGGKVLAYPNLIRGSKRMLRLLLGHASKYGSGMRFERFVMIDGLPGFVSAMGGQVQTTALDTEGGKITAIYITRNPEKLARVVH</sequence>
<evidence type="ECO:0000259" key="3">
    <source>
        <dbReference type="Pfam" id="PF08281"/>
    </source>
</evidence>
<proteinExistence type="predicted"/>
<dbReference type="Gene3D" id="1.10.1740.10">
    <property type="match status" value="1"/>
</dbReference>
<organism evidence="4 5">
    <name type="scientific">Algicella marina</name>
    <dbReference type="NCBI Taxonomy" id="2683284"/>
    <lineage>
        <taxon>Bacteria</taxon>
        <taxon>Pseudomonadati</taxon>
        <taxon>Pseudomonadota</taxon>
        <taxon>Alphaproteobacteria</taxon>
        <taxon>Rhodobacterales</taxon>
        <taxon>Paracoccaceae</taxon>
        <taxon>Algicella</taxon>
    </lineage>
</organism>
<dbReference type="InterPro" id="IPR013324">
    <property type="entry name" value="RNA_pol_sigma_r3/r4-like"/>
</dbReference>
<evidence type="ECO:0000259" key="2">
    <source>
        <dbReference type="Pfam" id="PF04542"/>
    </source>
</evidence>
<dbReference type="InterPro" id="IPR052704">
    <property type="entry name" value="ECF_Sigma-70_Domain"/>
</dbReference>
<evidence type="ECO:0000313" key="5">
    <source>
        <dbReference type="Proteomes" id="UP000464495"/>
    </source>
</evidence>
<dbReference type="PANTHER" id="PTHR30173">
    <property type="entry name" value="SIGMA 19 FACTOR"/>
    <property type="match status" value="1"/>
</dbReference>
<dbReference type="AlphaFoldDB" id="A0A6P1SX45"/>
<dbReference type="GO" id="GO:0006352">
    <property type="term" value="P:DNA-templated transcription initiation"/>
    <property type="evidence" value="ECO:0007669"/>
    <property type="project" value="InterPro"/>
</dbReference>
<dbReference type="InterPro" id="IPR036388">
    <property type="entry name" value="WH-like_DNA-bd_sf"/>
</dbReference>
<dbReference type="Gene3D" id="1.10.10.10">
    <property type="entry name" value="Winged helix-like DNA-binding domain superfamily/Winged helix DNA-binding domain"/>
    <property type="match status" value="1"/>
</dbReference>
<dbReference type="EMBL" id="CP046620">
    <property type="protein sequence ID" value="QHQ34240.1"/>
    <property type="molecule type" value="Genomic_DNA"/>
</dbReference>
<dbReference type="Proteomes" id="UP000464495">
    <property type="component" value="Chromosome"/>
</dbReference>
<dbReference type="InterPro" id="IPR014284">
    <property type="entry name" value="RNA_pol_sigma-70_dom"/>
</dbReference>
<comment type="subunit">
    <text evidence="1">Interacts transiently with the RNA polymerase catalytic core formed by RpoA, RpoB, RpoC and RpoZ (2 alpha, 1 beta, 1 beta' and 1 omega subunit) to form the RNA polymerase holoenzyme that can initiate transcription.</text>
</comment>
<dbReference type="GO" id="GO:0003677">
    <property type="term" value="F:DNA binding"/>
    <property type="evidence" value="ECO:0007669"/>
    <property type="project" value="InterPro"/>
</dbReference>
<dbReference type="PANTHER" id="PTHR30173:SF43">
    <property type="entry name" value="ECF RNA POLYMERASE SIGMA FACTOR SIGI-RELATED"/>
    <property type="match status" value="1"/>
</dbReference>
<name>A0A6P1SX45_9RHOB</name>
<dbReference type="NCBIfam" id="NF007214">
    <property type="entry name" value="PRK09636.1"/>
    <property type="match status" value="1"/>
</dbReference>
<feature type="domain" description="RNA polymerase sigma-70 region 2" evidence="2">
    <location>
        <begin position="10"/>
        <end position="73"/>
    </location>
</feature>
<dbReference type="NCBIfam" id="TIGR02937">
    <property type="entry name" value="sigma70-ECF"/>
    <property type="match status" value="1"/>
</dbReference>
<dbReference type="SUPFAM" id="SSF88946">
    <property type="entry name" value="Sigma2 domain of RNA polymerase sigma factors"/>
    <property type="match status" value="1"/>
</dbReference>
<accession>A0A6P1SX45</accession>
<keyword evidence="5" id="KW-1185">Reference proteome</keyword>
<reference evidence="4 5" key="1">
    <citation type="submission" date="2019-12" db="EMBL/GenBank/DDBJ databases">
        <title>Complete genome sequence of Algicella marina strain 9Alg 56(T) isolated from the red alga Tichocarpus crinitus.</title>
        <authorList>
            <person name="Kim S.-G."/>
            <person name="Nedashkovskaya O.I."/>
        </authorList>
    </citation>
    <scope>NUCLEOTIDE SEQUENCE [LARGE SCALE GENOMIC DNA]</scope>
    <source>
        <strain evidence="4 5">9Alg 56</strain>
    </source>
</reference>
<dbReference type="RefSeq" id="WP_161860811.1">
    <property type="nucleotide sequence ID" value="NZ_CP046620.1"/>
</dbReference>
<evidence type="ECO:0000313" key="4">
    <source>
        <dbReference type="EMBL" id="QHQ34240.1"/>
    </source>
</evidence>